<evidence type="ECO:0000313" key="2">
    <source>
        <dbReference type="Proteomes" id="UP000054217"/>
    </source>
</evidence>
<dbReference type="AlphaFoldDB" id="A0A0C3JYY9"/>
<reference evidence="1 2" key="1">
    <citation type="submission" date="2014-04" db="EMBL/GenBank/DDBJ databases">
        <authorList>
            <consortium name="DOE Joint Genome Institute"/>
            <person name="Kuo A."/>
            <person name="Kohler A."/>
            <person name="Costa M.D."/>
            <person name="Nagy L.G."/>
            <person name="Floudas D."/>
            <person name="Copeland A."/>
            <person name="Barry K.W."/>
            <person name="Cichocki N."/>
            <person name="Veneault-Fourrey C."/>
            <person name="LaButti K."/>
            <person name="Lindquist E.A."/>
            <person name="Lipzen A."/>
            <person name="Lundell T."/>
            <person name="Morin E."/>
            <person name="Murat C."/>
            <person name="Sun H."/>
            <person name="Tunlid A."/>
            <person name="Henrissat B."/>
            <person name="Grigoriev I.V."/>
            <person name="Hibbett D.S."/>
            <person name="Martin F."/>
            <person name="Nordberg H.P."/>
            <person name="Cantor M.N."/>
            <person name="Hua S.X."/>
        </authorList>
    </citation>
    <scope>NUCLEOTIDE SEQUENCE [LARGE SCALE GENOMIC DNA]</scope>
    <source>
        <strain evidence="1 2">Marx 270</strain>
    </source>
</reference>
<sequence>MPDVPLCGGPRGSESAVRQEKLVGYTYDLAVIKRPLASISTGLTGWRTSLT</sequence>
<gene>
    <name evidence="1" type="ORF">M404DRAFT_1002233</name>
</gene>
<evidence type="ECO:0000313" key="1">
    <source>
        <dbReference type="EMBL" id="KIO02617.1"/>
    </source>
</evidence>
<proteinExistence type="predicted"/>
<organism evidence="1 2">
    <name type="scientific">Pisolithus tinctorius Marx 270</name>
    <dbReference type="NCBI Taxonomy" id="870435"/>
    <lineage>
        <taxon>Eukaryota</taxon>
        <taxon>Fungi</taxon>
        <taxon>Dikarya</taxon>
        <taxon>Basidiomycota</taxon>
        <taxon>Agaricomycotina</taxon>
        <taxon>Agaricomycetes</taxon>
        <taxon>Agaricomycetidae</taxon>
        <taxon>Boletales</taxon>
        <taxon>Sclerodermatineae</taxon>
        <taxon>Pisolithaceae</taxon>
        <taxon>Pisolithus</taxon>
    </lineage>
</organism>
<keyword evidence="2" id="KW-1185">Reference proteome</keyword>
<reference evidence="2" key="2">
    <citation type="submission" date="2015-01" db="EMBL/GenBank/DDBJ databases">
        <title>Evolutionary Origins and Diversification of the Mycorrhizal Mutualists.</title>
        <authorList>
            <consortium name="DOE Joint Genome Institute"/>
            <consortium name="Mycorrhizal Genomics Consortium"/>
            <person name="Kohler A."/>
            <person name="Kuo A."/>
            <person name="Nagy L.G."/>
            <person name="Floudas D."/>
            <person name="Copeland A."/>
            <person name="Barry K.W."/>
            <person name="Cichocki N."/>
            <person name="Veneault-Fourrey C."/>
            <person name="LaButti K."/>
            <person name="Lindquist E.A."/>
            <person name="Lipzen A."/>
            <person name="Lundell T."/>
            <person name="Morin E."/>
            <person name="Murat C."/>
            <person name="Riley R."/>
            <person name="Ohm R."/>
            <person name="Sun H."/>
            <person name="Tunlid A."/>
            <person name="Henrissat B."/>
            <person name="Grigoriev I.V."/>
            <person name="Hibbett D.S."/>
            <person name="Martin F."/>
        </authorList>
    </citation>
    <scope>NUCLEOTIDE SEQUENCE [LARGE SCALE GENOMIC DNA]</scope>
    <source>
        <strain evidence="2">Marx 270</strain>
    </source>
</reference>
<dbReference type="EMBL" id="KN831981">
    <property type="protein sequence ID" value="KIO02617.1"/>
    <property type="molecule type" value="Genomic_DNA"/>
</dbReference>
<name>A0A0C3JYY9_PISTI</name>
<protein>
    <submittedName>
        <fullName evidence="1">Uncharacterized protein</fullName>
    </submittedName>
</protein>
<dbReference type="InParanoid" id="A0A0C3JYY9"/>
<accession>A0A0C3JYY9</accession>
<dbReference type="Proteomes" id="UP000054217">
    <property type="component" value="Unassembled WGS sequence"/>
</dbReference>
<dbReference type="HOGENOM" id="CLU_3129919_0_0_1"/>